<protein>
    <recommendedName>
        <fullName evidence="2">Rubisco accumulation factor 1 C-terminal domain-containing protein</fullName>
    </recommendedName>
</protein>
<dbReference type="Pfam" id="PF18087">
    <property type="entry name" value="RuBisCo_chap_C"/>
    <property type="match status" value="1"/>
</dbReference>
<sequence length="236" mass="25119">MAKPPSVRALLTLAAATVCQAWLPSSSKPFHCRSCTTNEIAAPPIRSVGVELAASGGTMHGDSSCFLPLTQLDQDYYAPRIVQIAGAYPGITAEDFFAVTSEPSPPQGQWSYDFSDPDGPQIGTVAVPGSNKVAACGDPCVIIAEHPSIGVELPPAIKDPVDLIVLVDRAKATFAERVFLVVEIPGQEELVIAAYHTKADLPEGGKIMGQVELVQIPWLPSMKPTKSGFLEVDEYF</sequence>
<dbReference type="EMBL" id="HBKQ01004815">
    <property type="protein sequence ID" value="CAE2207700.1"/>
    <property type="molecule type" value="Transcribed_RNA"/>
</dbReference>
<keyword evidence="1" id="KW-0732">Signal</keyword>
<proteinExistence type="predicted"/>
<evidence type="ECO:0000259" key="2">
    <source>
        <dbReference type="Pfam" id="PF18087"/>
    </source>
</evidence>
<name>A0A7S4HS41_9STRA</name>
<dbReference type="AlphaFoldDB" id="A0A7S4HS41"/>
<dbReference type="InterPro" id="IPR040858">
    <property type="entry name" value="Raf1_C"/>
</dbReference>
<accession>A0A7S4HS41</accession>
<gene>
    <name evidence="3" type="ORF">OAUR00152_LOCUS3325</name>
</gene>
<evidence type="ECO:0000313" key="3">
    <source>
        <dbReference type="EMBL" id="CAE2207700.1"/>
    </source>
</evidence>
<feature type="chain" id="PRO_5031476428" description="Rubisco accumulation factor 1 C-terminal domain-containing protein" evidence="1">
    <location>
        <begin position="22"/>
        <end position="236"/>
    </location>
</feature>
<feature type="domain" description="Rubisco accumulation factor 1 C-terminal" evidence="2">
    <location>
        <begin position="67"/>
        <end position="211"/>
    </location>
</feature>
<organism evidence="3">
    <name type="scientific">Odontella aurita</name>
    <dbReference type="NCBI Taxonomy" id="265563"/>
    <lineage>
        <taxon>Eukaryota</taxon>
        <taxon>Sar</taxon>
        <taxon>Stramenopiles</taxon>
        <taxon>Ochrophyta</taxon>
        <taxon>Bacillariophyta</taxon>
        <taxon>Mediophyceae</taxon>
        <taxon>Biddulphiophycidae</taxon>
        <taxon>Eupodiscales</taxon>
        <taxon>Odontellaceae</taxon>
        <taxon>Odontella</taxon>
    </lineage>
</organism>
<feature type="signal peptide" evidence="1">
    <location>
        <begin position="1"/>
        <end position="21"/>
    </location>
</feature>
<reference evidence="3" key="1">
    <citation type="submission" date="2021-01" db="EMBL/GenBank/DDBJ databases">
        <authorList>
            <person name="Corre E."/>
            <person name="Pelletier E."/>
            <person name="Niang G."/>
            <person name="Scheremetjew M."/>
            <person name="Finn R."/>
            <person name="Kale V."/>
            <person name="Holt S."/>
            <person name="Cochrane G."/>
            <person name="Meng A."/>
            <person name="Brown T."/>
            <person name="Cohen L."/>
        </authorList>
    </citation>
    <scope>NUCLEOTIDE SEQUENCE</scope>
    <source>
        <strain evidence="3">Isolate 1302-5</strain>
    </source>
</reference>
<evidence type="ECO:0000256" key="1">
    <source>
        <dbReference type="SAM" id="SignalP"/>
    </source>
</evidence>